<evidence type="ECO:0000313" key="2">
    <source>
        <dbReference type="Proteomes" id="UP001055811"/>
    </source>
</evidence>
<reference evidence="2" key="1">
    <citation type="journal article" date="2022" name="Mol. Ecol. Resour.">
        <title>The genomes of chicory, endive, great burdock and yacon provide insights into Asteraceae palaeo-polyploidization history and plant inulin production.</title>
        <authorList>
            <person name="Fan W."/>
            <person name="Wang S."/>
            <person name="Wang H."/>
            <person name="Wang A."/>
            <person name="Jiang F."/>
            <person name="Liu H."/>
            <person name="Zhao H."/>
            <person name="Xu D."/>
            <person name="Zhang Y."/>
        </authorList>
    </citation>
    <scope>NUCLEOTIDE SEQUENCE [LARGE SCALE GENOMIC DNA]</scope>
    <source>
        <strain evidence="2">cv. Punajuju</strain>
    </source>
</reference>
<protein>
    <submittedName>
        <fullName evidence="1">Uncharacterized protein</fullName>
    </submittedName>
</protein>
<dbReference type="Proteomes" id="UP001055811">
    <property type="component" value="Linkage Group LG06"/>
</dbReference>
<proteinExistence type="predicted"/>
<dbReference type="EMBL" id="CM042014">
    <property type="protein sequence ID" value="KAI3724217.1"/>
    <property type="molecule type" value="Genomic_DNA"/>
</dbReference>
<name>A0ACB9BQ92_CICIN</name>
<keyword evidence="2" id="KW-1185">Reference proteome</keyword>
<comment type="caution">
    <text evidence="1">The sequence shown here is derived from an EMBL/GenBank/DDBJ whole genome shotgun (WGS) entry which is preliminary data.</text>
</comment>
<gene>
    <name evidence="1" type="ORF">L2E82_35987</name>
</gene>
<reference evidence="1 2" key="2">
    <citation type="journal article" date="2022" name="Mol. Ecol. Resour.">
        <title>The genomes of chicory, endive, great burdock and yacon provide insights into Asteraceae paleo-polyploidization history and plant inulin production.</title>
        <authorList>
            <person name="Fan W."/>
            <person name="Wang S."/>
            <person name="Wang H."/>
            <person name="Wang A."/>
            <person name="Jiang F."/>
            <person name="Liu H."/>
            <person name="Zhao H."/>
            <person name="Xu D."/>
            <person name="Zhang Y."/>
        </authorList>
    </citation>
    <scope>NUCLEOTIDE SEQUENCE [LARGE SCALE GENOMIC DNA]</scope>
    <source>
        <strain evidence="2">cv. Punajuju</strain>
        <tissue evidence="1">Leaves</tissue>
    </source>
</reference>
<accession>A0ACB9BQ92</accession>
<organism evidence="1 2">
    <name type="scientific">Cichorium intybus</name>
    <name type="common">Chicory</name>
    <dbReference type="NCBI Taxonomy" id="13427"/>
    <lineage>
        <taxon>Eukaryota</taxon>
        <taxon>Viridiplantae</taxon>
        <taxon>Streptophyta</taxon>
        <taxon>Embryophyta</taxon>
        <taxon>Tracheophyta</taxon>
        <taxon>Spermatophyta</taxon>
        <taxon>Magnoliopsida</taxon>
        <taxon>eudicotyledons</taxon>
        <taxon>Gunneridae</taxon>
        <taxon>Pentapetalae</taxon>
        <taxon>asterids</taxon>
        <taxon>campanulids</taxon>
        <taxon>Asterales</taxon>
        <taxon>Asteraceae</taxon>
        <taxon>Cichorioideae</taxon>
        <taxon>Cichorieae</taxon>
        <taxon>Cichoriinae</taxon>
        <taxon>Cichorium</taxon>
    </lineage>
</organism>
<evidence type="ECO:0000313" key="1">
    <source>
        <dbReference type="EMBL" id="KAI3724217.1"/>
    </source>
</evidence>
<sequence>MEEPTNSAKIHILERLQDVEVEQTLRGHRNATDLLESGYSKDEIDEGIEETQTSNQMLKLRKKSERILKRKLSQQIGSTSTSCRDPLTID</sequence>